<dbReference type="KEGG" id="maqu:Maq22A_c02375"/>
<dbReference type="PATRIC" id="fig|270351.10.peg.480"/>
<organism evidence="2 3">
    <name type="scientific">Methylobacterium aquaticum</name>
    <dbReference type="NCBI Taxonomy" id="270351"/>
    <lineage>
        <taxon>Bacteria</taxon>
        <taxon>Pseudomonadati</taxon>
        <taxon>Pseudomonadota</taxon>
        <taxon>Alphaproteobacteria</taxon>
        <taxon>Hyphomicrobiales</taxon>
        <taxon>Methylobacteriaceae</taxon>
        <taxon>Methylobacterium</taxon>
    </lineage>
</organism>
<evidence type="ECO:0000256" key="1">
    <source>
        <dbReference type="SAM" id="Phobius"/>
    </source>
</evidence>
<keyword evidence="1" id="KW-1133">Transmembrane helix</keyword>
<evidence type="ECO:0000313" key="2">
    <source>
        <dbReference type="EMBL" id="BAQ43958.1"/>
    </source>
</evidence>
<gene>
    <name evidence="2" type="ORF">Maq22A_c02375</name>
</gene>
<keyword evidence="1" id="KW-0812">Transmembrane</keyword>
<accession>A0A0C6F6J9</accession>
<evidence type="ECO:0000313" key="3">
    <source>
        <dbReference type="Proteomes" id="UP000061432"/>
    </source>
</evidence>
<protein>
    <submittedName>
        <fullName evidence="2">Uncharacterized protein</fullName>
    </submittedName>
</protein>
<keyword evidence="1" id="KW-0472">Membrane</keyword>
<dbReference type="EMBL" id="AP014704">
    <property type="protein sequence ID" value="BAQ43958.1"/>
    <property type="molecule type" value="Genomic_DNA"/>
</dbReference>
<reference evidence="3" key="2">
    <citation type="submission" date="2015-01" db="EMBL/GenBank/DDBJ databases">
        <title>Complete genome sequence of Methylobacterium aquaticum strain 22A.</title>
        <authorList>
            <person name="Tani A."/>
            <person name="Ogura Y."/>
            <person name="Hayashi T."/>
        </authorList>
    </citation>
    <scope>NUCLEOTIDE SEQUENCE [LARGE SCALE GENOMIC DNA]</scope>
    <source>
        <strain evidence="3">MA-22A</strain>
    </source>
</reference>
<sequence length="116" mass="12984">MTSRAAAEPLEGAILLPKRLPLLAVVGGLAFLGAQFVGAGVYMAKIDSRFEVLADSDSRITKRSDERYSAIVERIASLERDRNDTSGRLIRLEEQLRMSVDLLREIRESMRAPPRR</sequence>
<dbReference type="RefSeq" id="WP_060845547.1">
    <property type="nucleotide sequence ID" value="NZ_AP014704.1"/>
</dbReference>
<proteinExistence type="predicted"/>
<feature type="transmembrane region" description="Helical" evidence="1">
    <location>
        <begin position="20"/>
        <end position="44"/>
    </location>
</feature>
<dbReference type="AlphaFoldDB" id="A0A0C6F6J9"/>
<name>A0A0C6F6J9_9HYPH</name>
<dbReference type="OrthoDB" id="8007166at2"/>
<reference evidence="2 3" key="1">
    <citation type="journal article" date="2015" name="Genome Announc.">
        <title>Complete Genome Sequence of Methylobacterium aquaticum Strain 22A, Isolated from Racomitrium japonicum Moss.</title>
        <authorList>
            <person name="Tani A."/>
            <person name="Ogura Y."/>
            <person name="Hayashi T."/>
            <person name="Kimbara K."/>
        </authorList>
    </citation>
    <scope>NUCLEOTIDE SEQUENCE [LARGE SCALE GENOMIC DNA]</scope>
    <source>
        <strain evidence="2 3">MA-22A</strain>
    </source>
</reference>
<dbReference type="STRING" id="270351.Maq22A_c02375"/>
<dbReference type="Proteomes" id="UP000061432">
    <property type="component" value="Chromosome"/>
</dbReference>